<protein>
    <submittedName>
        <fullName evidence="6">SDR family NAD(P)-dependent oxidoreductase</fullName>
    </submittedName>
</protein>
<dbReference type="InterPro" id="IPR051721">
    <property type="entry name" value="Biopterin_syn/organic_redct"/>
</dbReference>
<name>A0ABT5IYN2_9NEIS</name>
<dbReference type="SUPFAM" id="SSF51735">
    <property type="entry name" value="NAD(P)-binding Rossmann-fold domains"/>
    <property type="match status" value="1"/>
</dbReference>
<dbReference type="Gene3D" id="3.40.50.720">
    <property type="entry name" value="NAD(P)-binding Rossmann-like Domain"/>
    <property type="match status" value="1"/>
</dbReference>
<dbReference type="PRINTS" id="PR00080">
    <property type="entry name" value="SDRFAMILY"/>
</dbReference>
<dbReference type="PROSITE" id="PS00061">
    <property type="entry name" value="ADH_SHORT"/>
    <property type="match status" value="1"/>
</dbReference>
<dbReference type="PRINTS" id="PR00081">
    <property type="entry name" value="GDHRDH"/>
</dbReference>
<evidence type="ECO:0000256" key="5">
    <source>
        <dbReference type="RuleBase" id="RU000363"/>
    </source>
</evidence>
<evidence type="ECO:0000313" key="7">
    <source>
        <dbReference type="Proteomes" id="UP001219956"/>
    </source>
</evidence>
<evidence type="ECO:0000256" key="3">
    <source>
        <dbReference type="ARBA" id="ARBA00022857"/>
    </source>
</evidence>
<gene>
    <name evidence="6" type="ORF">PQU95_05830</name>
</gene>
<evidence type="ECO:0000256" key="2">
    <source>
        <dbReference type="ARBA" id="ARBA00022490"/>
    </source>
</evidence>
<dbReference type="Pfam" id="PF00106">
    <property type="entry name" value="adh_short"/>
    <property type="match status" value="1"/>
</dbReference>
<reference evidence="6 7" key="1">
    <citation type="submission" date="2023-01" db="EMBL/GenBank/DDBJ databases">
        <title>Novel species of the genus Vogesella isolated from rivers.</title>
        <authorList>
            <person name="Lu H."/>
        </authorList>
    </citation>
    <scope>NUCLEOTIDE SEQUENCE [LARGE SCALE GENOMIC DNA]</scope>
    <source>
        <strain evidence="6 7">DC21W</strain>
    </source>
</reference>
<keyword evidence="7" id="KW-1185">Reference proteome</keyword>
<dbReference type="PANTHER" id="PTHR44085:SF2">
    <property type="entry name" value="SEPIAPTERIN REDUCTASE"/>
    <property type="match status" value="1"/>
</dbReference>
<dbReference type="RefSeq" id="WP_272751128.1">
    <property type="nucleotide sequence ID" value="NZ_JAQQLF010000006.1"/>
</dbReference>
<evidence type="ECO:0000313" key="6">
    <source>
        <dbReference type="EMBL" id="MDC7716734.1"/>
    </source>
</evidence>
<dbReference type="InterPro" id="IPR020904">
    <property type="entry name" value="Sc_DH/Rdtase_CS"/>
</dbReference>
<evidence type="ECO:0000256" key="4">
    <source>
        <dbReference type="ARBA" id="ARBA00023002"/>
    </source>
</evidence>
<dbReference type="InterPro" id="IPR036291">
    <property type="entry name" value="NAD(P)-bd_dom_sf"/>
</dbReference>
<dbReference type="PANTHER" id="PTHR44085">
    <property type="entry name" value="SEPIAPTERIN REDUCTASE"/>
    <property type="match status" value="1"/>
</dbReference>
<evidence type="ECO:0000256" key="1">
    <source>
        <dbReference type="ARBA" id="ARBA00004496"/>
    </source>
</evidence>
<sequence length="242" mass="24705">MNGYIVTGASRGLGAALVAQLLADGGRVVAIARDCGPLPAHPQLATIDADLADSQLLPLLAERALAQLGGCSSLTLINNAGTVQPIASVGSFADGAAEQALALNLTAPIVLCNAFVAHSTGFAGVRRVLNISSGAAANPYPGWAVYCASKAGLDHFTRTLALEQQAAANPVLAVSLYPGVVDTGMQGEIRAADPAHFPNLPRFTALKAEGQLTQPADCATAICSYLHSPAFGQQAVLDIRLL</sequence>
<dbReference type="EMBL" id="JAQQLF010000006">
    <property type="protein sequence ID" value="MDC7716734.1"/>
    <property type="molecule type" value="Genomic_DNA"/>
</dbReference>
<keyword evidence="4" id="KW-0560">Oxidoreductase</keyword>
<comment type="subcellular location">
    <subcellularLocation>
        <location evidence="1">Cytoplasm</location>
    </subcellularLocation>
</comment>
<accession>A0ABT5IYN2</accession>
<keyword evidence="3" id="KW-0521">NADP</keyword>
<proteinExistence type="inferred from homology"/>
<dbReference type="Proteomes" id="UP001219956">
    <property type="component" value="Unassembled WGS sequence"/>
</dbReference>
<comment type="similarity">
    <text evidence="5">Belongs to the short-chain dehydrogenases/reductases (SDR) family.</text>
</comment>
<comment type="caution">
    <text evidence="6">The sequence shown here is derived from an EMBL/GenBank/DDBJ whole genome shotgun (WGS) entry which is preliminary data.</text>
</comment>
<organism evidence="6 7">
    <name type="scientific">Vogesella aquatica</name>
    <dbReference type="NCBI Taxonomy" id="2984206"/>
    <lineage>
        <taxon>Bacteria</taxon>
        <taxon>Pseudomonadati</taxon>
        <taxon>Pseudomonadota</taxon>
        <taxon>Betaproteobacteria</taxon>
        <taxon>Neisseriales</taxon>
        <taxon>Chromobacteriaceae</taxon>
        <taxon>Vogesella</taxon>
    </lineage>
</organism>
<dbReference type="InterPro" id="IPR002347">
    <property type="entry name" value="SDR_fam"/>
</dbReference>
<keyword evidence="2" id="KW-0963">Cytoplasm</keyword>